<gene>
    <name evidence="1" type="ORF">DM484_24150</name>
</gene>
<evidence type="ECO:0000313" key="2">
    <source>
        <dbReference type="Proteomes" id="UP000249396"/>
    </source>
</evidence>
<accession>A0A2W4QXP4</accession>
<protein>
    <submittedName>
        <fullName evidence="1">Uncharacterized protein</fullName>
    </submittedName>
</protein>
<dbReference type="AlphaFoldDB" id="A0A2W4QXP4"/>
<organism evidence="1 2">
    <name type="scientific">Candidatus Methylumidiphilus alinenensis</name>
    <dbReference type="NCBI Taxonomy" id="2202197"/>
    <lineage>
        <taxon>Bacteria</taxon>
        <taxon>Pseudomonadati</taxon>
        <taxon>Pseudomonadota</taxon>
        <taxon>Gammaproteobacteria</taxon>
        <taxon>Methylococcales</taxon>
        <taxon>Candidatus Methylumidiphilus</taxon>
    </lineage>
</organism>
<dbReference type="Proteomes" id="UP000249396">
    <property type="component" value="Unassembled WGS sequence"/>
</dbReference>
<evidence type="ECO:0000313" key="1">
    <source>
        <dbReference type="EMBL" id="PZN72698.1"/>
    </source>
</evidence>
<reference evidence="1 2" key="1">
    <citation type="journal article" date="2018" name="Aquat. Microb. Ecol.">
        <title>Gammaproteobacterial methanotrophs dominate.</title>
        <authorList>
            <person name="Rissanen A.J."/>
            <person name="Saarenheimo J."/>
            <person name="Tiirola M."/>
            <person name="Peura S."/>
            <person name="Aalto S.L."/>
            <person name="Karvinen A."/>
            <person name="Nykanen H."/>
        </authorList>
    </citation>
    <scope>NUCLEOTIDE SEQUENCE [LARGE SCALE GENOMIC DNA]</scope>
    <source>
        <strain evidence="1">AMbin10</strain>
    </source>
</reference>
<comment type="caution">
    <text evidence="1">The sequence shown here is derived from an EMBL/GenBank/DDBJ whole genome shotgun (WGS) entry which is preliminary data.</text>
</comment>
<sequence>MNAIEFTAVTHDGIIDLPEPYRAAWNRKTLRVICLEPDRGATEANTVETDDAFGLWQCQESPADGLEYQECLRAEWPA</sequence>
<name>A0A2W4QXP4_9GAMM</name>
<proteinExistence type="predicted"/>
<dbReference type="EMBL" id="QJPH01000476">
    <property type="protein sequence ID" value="PZN72698.1"/>
    <property type="molecule type" value="Genomic_DNA"/>
</dbReference>